<accession>A0ABN4BQV3</accession>
<dbReference type="Proteomes" id="UP000018745">
    <property type="component" value="Chromosome"/>
</dbReference>
<sequence>MWKQVILLYIKLEGGQTKSLTYFPYWLRTIQKIPLIPEKDCQVTKDSDNSSLSLKCNAKTVQSGIQI</sequence>
<dbReference type="RefSeq" id="WP_024071176.1">
    <property type="nucleotide sequence ID" value="NC_023062.1"/>
</dbReference>
<evidence type="ECO:0000313" key="1">
    <source>
        <dbReference type="EMBL" id="AHC40263.1"/>
    </source>
</evidence>
<reference evidence="1 2" key="1">
    <citation type="journal article" date="2014" name="Genome Announc.">
        <title>Complete Genome Sequence of Mycoplasma ovis Strain Michigan, a Hemoplasma of Sheep with Two Distinct 16S rRNA Genes.</title>
        <authorList>
            <person name="Deshuillers P.L."/>
            <person name="Santos A.P."/>
            <person name="do Nascimento N.C."/>
            <person name="Hampel J.A."/>
            <person name="Bergin I.L."/>
            <person name="Dyson M.C."/>
            <person name="Messick J.B."/>
        </authorList>
    </citation>
    <scope>NUCLEOTIDE SEQUENCE [LARGE SCALE GENOMIC DNA]</scope>
    <source>
        <strain evidence="1 2">Michigan</strain>
    </source>
</reference>
<organism evidence="1 2">
    <name type="scientific">Mycoplasma ovis str. Michigan</name>
    <dbReference type="NCBI Taxonomy" id="1415773"/>
    <lineage>
        <taxon>Bacteria</taxon>
        <taxon>Bacillati</taxon>
        <taxon>Mycoplasmatota</taxon>
        <taxon>Mollicutes</taxon>
        <taxon>Mycoplasmataceae</taxon>
        <taxon>Mycoplasma</taxon>
    </lineage>
</organism>
<evidence type="ECO:0000313" key="2">
    <source>
        <dbReference type="Proteomes" id="UP000018745"/>
    </source>
</evidence>
<dbReference type="EMBL" id="CP006935">
    <property type="protein sequence ID" value="AHC40263.1"/>
    <property type="molecule type" value="Genomic_DNA"/>
</dbReference>
<name>A0ABN4BQV3_9MOLU</name>
<keyword evidence="2" id="KW-1185">Reference proteome</keyword>
<protein>
    <submittedName>
        <fullName evidence="1">Uncharacterized protein</fullName>
    </submittedName>
</protein>
<gene>
    <name evidence="1" type="ORF">OVS_01965</name>
</gene>
<proteinExistence type="predicted"/>